<organism evidence="1 2">
    <name type="scientific">Naganishia adeliensis</name>
    <dbReference type="NCBI Taxonomy" id="92952"/>
    <lineage>
        <taxon>Eukaryota</taxon>
        <taxon>Fungi</taxon>
        <taxon>Dikarya</taxon>
        <taxon>Basidiomycota</taxon>
        <taxon>Agaricomycotina</taxon>
        <taxon>Tremellomycetes</taxon>
        <taxon>Filobasidiales</taxon>
        <taxon>Filobasidiaceae</taxon>
        <taxon>Naganishia</taxon>
    </lineage>
</organism>
<evidence type="ECO:0000313" key="1">
    <source>
        <dbReference type="EMBL" id="KAJ9097060.1"/>
    </source>
</evidence>
<reference evidence="1" key="1">
    <citation type="submission" date="2023-04" db="EMBL/GenBank/DDBJ databases">
        <title>Draft Genome sequencing of Naganishia species isolated from polar environments using Oxford Nanopore Technology.</title>
        <authorList>
            <person name="Leo P."/>
            <person name="Venkateswaran K."/>
        </authorList>
    </citation>
    <scope>NUCLEOTIDE SEQUENCE</scope>
    <source>
        <strain evidence="1">MNA-CCFEE 5262</strain>
    </source>
</reference>
<gene>
    <name evidence="1" type="ORF">QFC20_006256</name>
</gene>
<keyword evidence="2" id="KW-1185">Reference proteome</keyword>
<evidence type="ECO:0000313" key="2">
    <source>
        <dbReference type="Proteomes" id="UP001230649"/>
    </source>
</evidence>
<comment type="caution">
    <text evidence="1">The sequence shown here is derived from an EMBL/GenBank/DDBJ whole genome shotgun (WGS) entry which is preliminary data.</text>
</comment>
<dbReference type="EMBL" id="JASBWS010000106">
    <property type="protein sequence ID" value="KAJ9097060.1"/>
    <property type="molecule type" value="Genomic_DNA"/>
</dbReference>
<name>A0ACC2VCE9_9TREE</name>
<proteinExistence type="predicted"/>
<dbReference type="Proteomes" id="UP001230649">
    <property type="component" value="Unassembled WGS sequence"/>
</dbReference>
<protein>
    <submittedName>
        <fullName evidence="1">Uncharacterized protein</fullName>
    </submittedName>
</protein>
<sequence length="739" mass="78691">MYHVVANPQQPHFNPQPHTYSHPPSAVYHPPTAITYLGPPQHSPHSGFIQAPRPPPPPPGSYSLPVTPVTAGWSSQQLHGMSQDPNPTQNVYPSPGNTMTTLETGMIHVISMSHAYGGEGCPLSVRVNVDFLPSPAPSPAMGVPAHDPGNKTLRIRLGPLPISTKLGDVSPIKTSNGGERYENLVMSAEVPSLMALLGQKSVEGNVSFEVFVEVLDARGNILDSKLAGTFMYTTGVVAEAYDPGLPPPKALKRAGEPLYADRVSPSAAQMMRRTPYENGSVGPSPADHPQRYPPGPGSAAPMQPAAGPASYPSYPNSATSSWTPTTATCAENETPTPPQPQPLQQTNSGASSNGSAGNSSSMQPSLMRTSQLTANSTNYNPYSGGNSKAKLELQSDLNLMAVGWDQEEWHAKRRLVQFWRRQDGSIIHAAFRPIKQTEYIPNSIVVSCIYRADKNECFVTSVDAIYLLEALVGLRFSVEEKNRIRRNLEGFRPITVSKNKSGAEDFFKLVMSFPNPKPRNIEKDVKVFPWSIFGTALKKIIGKYSASYVLPPNVNMGPPQPPASEQSGSPAPAYNIPPPLLPAPKAENGTFNGYPTPSTSNMPQNGGGGGHYFEPTELFSPAPSANGTPVTGVPPTNGSSGSVPTVTGQVAPSPGAAGGNGFVVMAKQGSGVQQQQPGMNGGYQGQGAGLQQQQQQQQQGPGQGQQYMYGEPIYVQPMGRQPSGHGYPAETPAQHAVYK</sequence>
<accession>A0ACC2VCE9</accession>